<dbReference type="PRINTS" id="PR00237">
    <property type="entry name" value="GPCRRHODOPSN"/>
</dbReference>
<evidence type="ECO:0000256" key="5">
    <source>
        <dbReference type="ARBA" id="ARBA00022989"/>
    </source>
</evidence>
<keyword evidence="11 12" id="KW-0807">Transducer</keyword>
<evidence type="ECO:0000256" key="1">
    <source>
        <dbReference type="ARBA" id="ARBA00003593"/>
    </source>
</evidence>
<keyword evidence="6 12" id="KW-0297">G-protein coupled receptor</keyword>
<dbReference type="PROSITE" id="PS00237">
    <property type="entry name" value="G_PROTEIN_RECEP_F1_1"/>
    <property type="match status" value="1"/>
</dbReference>
<keyword evidence="4 12" id="KW-0812">Transmembrane</keyword>
<keyword evidence="7 13" id="KW-0472">Membrane</keyword>
<dbReference type="Proteomes" id="UP000808372">
    <property type="component" value="Chromosome 20"/>
</dbReference>
<dbReference type="InterPro" id="IPR005390">
    <property type="entry name" value="NeuromedU_rcpt"/>
</dbReference>
<keyword evidence="5 13" id="KW-1133">Transmembrane helix</keyword>
<feature type="transmembrane region" description="Helical" evidence="13">
    <location>
        <begin position="52"/>
        <end position="78"/>
    </location>
</feature>
<evidence type="ECO:0000256" key="3">
    <source>
        <dbReference type="ARBA" id="ARBA00022475"/>
    </source>
</evidence>
<dbReference type="SUPFAM" id="SSF81321">
    <property type="entry name" value="Family A G protein-coupled receptor-like"/>
    <property type="match status" value="1"/>
</dbReference>
<evidence type="ECO:0000256" key="7">
    <source>
        <dbReference type="ARBA" id="ARBA00023136"/>
    </source>
</evidence>
<feature type="transmembrane region" description="Helical" evidence="13">
    <location>
        <begin position="131"/>
        <end position="154"/>
    </location>
</feature>
<evidence type="ECO:0000256" key="9">
    <source>
        <dbReference type="ARBA" id="ARBA00023170"/>
    </source>
</evidence>
<dbReference type="Gene3D" id="1.20.1070.10">
    <property type="entry name" value="Rhodopsin 7-helix transmembrane proteins"/>
    <property type="match status" value="1"/>
</dbReference>
<dbReference type="KEGG" id="snh:120064698"/>
<keyword evidence="10" id="KW-0325">Glycoprotein</keyword>
<dbReference type="RefSeq" id="XP_038871247.1">
    <property type="nucleotide sequence ID" value="XM_039015319.1"/>
</dbReference>
<sequence length="471" mass="52510">MEKYCLDSLSNISEQLGMFCNITFLNVTGNDTGTKSIEDKLLEVLGPKRSPVFLPISLVYLLIFLLGVSGNLLTCTVISKHKKMCTPTNLYLFSLAVSDLLVLFFGMPLEIYDLWQNYPFPFGEGVCYFKIFLFETVCFASILNVTVLSVERYIAVVHPLKTRYVATNKHAKHVISAVWVLSLVCAIPNTSLHGIYYLNLPEKVAESAICSLIGSPWIYNLVILITTACFYIVPVTVISGLYLGIGIKLGRERHLSRGTMRKNCSANISWRIHVERVRRRQVTKMLALVVLVFAICWAPFHIDRLLWSCIMQWSVWTDLNQAVYQCVHLLSGILFYLSSAVNPVIYNLLSTRFRECFWDLVCTHTEDTTAGKDSTPSAKILLVPSGPVPKIQARPSDHNSLTPLLSPTGNTEITTLTRHPLAILVVTCSLRKSSQGDPPEGDINGNHQPAHPRPILGAACSLQKSFQGNTS</sequence>
<dbReference type="InterPro" id="IPR000276">
    <property type="entry name" value="GPCR_Rhodpsn"/>
</dbReference>
<keyword evidence="8" id="KW-1015">Disulfide bond</keyword>
<evidence type="ECO:0000313" key="16">
    <source>
        <dbReference type="RefSeq" id="XP_038871247.1"/>
    </source>
</evidence>
<dbReference type="PANTHER" id="PTHR24243:SF205">
    <property type="entry name" value="NEUROMEDIN U RECEPTOR 3"/>
    <property type="match status" value="1"/>
</dbReference>
<feature type="transmembrane region" description="Helical" evidence="13">
    <location>
        <begin position="285"/>
        <end position="302"/>
    </location>
</feature>
<evidence type="ECO:0000256" key="13">
    <source>
        <dbReference type="SAM" id="Phobius"/>
    </source>
</evidence>
<evidence type="ECO:0000313" key="15">
    <source>
        <dbReference type="Proteomes" id="UP000808372"/>
    </source>
</evidence>
<dbReference type="PROSITE" id="PS50262">
    <property type="entry name" value="G_PROTEIN_RECEP_F1_2"/>
    <property type="match status" value="1"/>
</dbReference>
<feature type="domain" description="G-protein coupled receptors family 1 profile" evidence="14">
    <location>
        <begin position="70"/>
        <end position="346"/>
    </location>
</feature>
<dbReference type="PANTHER" id="PTHR24243">
    <property type="entry name" value="G-PROTEIN COUPLED RECEPTOR"/>
    <property type="match status" value="1"/>
</dbReference>
<keyword evidence="9 12" id="KW-0675">Receptor</keyword>
<evidence type="ECO:0000256" key="12">
    <source>
        <dbReference type="RuleBase" id="RU000688"/>
    </source>
</evidence>
<comment type="similarity">
    <text evidence="12">Belongs to the G-protein coupled receptor 1 family.</text>
</comment>
<dbReference type="GO" id="GO:0005886">
    <property type="term" value="C:plasma membrane"/>
    <property type="evidence" value="ECO:0007669"/>
    <property type="project" value="UniProtKB-SubCell"/>
</dbReference>
<name>A0A8U1H7A8_SALNM</name>
<dbReference type="InterPro" id="IPR017452">
    <property type="entry name" value="GPCR_Rhodpsn_7TM"/>
</dbReference>
<evidence type="ECO:0000256" key="11">
    <source>
        <dbReference type="ARBA" id="ARBA00023224"/>
    </source>
</evidence>
<accession>A0A8U1H7A8</accession>
<reference evidence="16" key="1">
    <citation type="submission" date="2025-08" db="UniProtKB">
        <authorList>
            <consortium name="RefSeq"/>
        </authorList>
    </citation>
    <scope>IDENTIFICATION</scope>
    <source>
        <tissue evidence="16">White muscle</tissue>
    </source>
</reference>
<dbReference type="PRINTS" id="PR01565">
    <property type="entry name" value="NEUROMEDINUR"/>
</dbReference>
<proteinExistence type="inferred from homology"/>
<feature type="transmembrane region" description="Helical" evidence="13">
    <location>
        <begin position="90"/>
        <end position="111"/>
    </location>
</feature>
<evidence type="ECO:0000256" key="8">
    <source>
        <dbReference type="ARBA" id="ARBA00023157"/>
    </source>
</evidence>
<feature type="transmembrane region" description="Helical" evidence="13">
    <location>
        <begin position="217"/>
        <end position="245"/>
    </location>
</feature>
<evidence type="ECO:0000256" key="2">
    <source>
        <dbReference type="ARBA" id="ARBA00004651"/>
    </source>
</evidence>
<gene>
    <name evidence="16" type="primary">LOC120064698</name>
</gene>
<comment type="function">
    <text evidence="1">Receptor for the neuromedin-U and neuromedin-S neuropeptides.</text>
</comment>
<feature type="transmembrane region" description="Helical" evidence="13">
    <location>
        <begin position="174"/>
        <end position="197"/>
    </location>
</feature>
<comment type="subcellular location">
    <subcellularLocation>
        <location evidence="2">Cell membrane</location>
        <topology evidence="2">Multi-pass membrane protein</topology>
    </subcellularLocation>
</comment>
<dbReference type="Pfam" id="PF00001">
    <property type="entry name" value="7tm_1"/>
    <property type="match status" value="1"/>
</dbReference>
<evidence type="ECO:0000259" key="14">
    <source>
        <dbReference type="PROSITE" id="PS50262"/>
    </source>
</evidence>
<protein>
    <submittedName>
        <fullName evidence="16">Neuromedin-U receptor 2-like</fullName>
    </submittedName>
</protein>
<keyword evidence="15" id="KW-1185">Reference proteome</keyword>
<evidence type="ECO:0000256" key="4">
    <source>
        <dbReference type="ARBA" id="ARBA00022692"/>
    </source>
</evidence>
<keyword evidence="3" id="KW-1003">Cell membrane</keyword>
<evidence type="ECO:0000256" key="6">
    <source>
        <dbReference type="ARBA" id="ARBA00023040"/>
    </source>
</evidence>
<dbReference type="AlphaFoldDB" id="A0A8U1H7A8"/>
<evidence type="ECO:0000256" key="10">
    <source>
        <dbReference type="ARBA" id="ARBA00023180"/>
    </source>
</evidence>
<organism evidence="15 16">
    <name type="scientific">Salvelinus namaycush</name>
    <name type="common">Lake trout</name>
    <name type="synonym">Salmo namaycush</name>
    <dbReference type="NCBI Taxonomy" id="8040"/>
    <lineage>
        <taxon>Eukaryota</taxon>
        <taxon>Metazoa</taxon>
        <taxon>Chordata</taxon>
        <taxon>Craniata</taxon>
        <taxon>Vertebrata</taxon>
        <taxon>Euteleostomi</taxon>
        <taxon>Actinopterygii</taxon>
        <taxon>Neopterygii</taxon>
        <taxon>Teleostei</taxon>
        <taxon>Protacanthopterygii</taxon>
        <taxon>Salmoniformes</taxon>
        <taxon>Salmonidae</taxon>
        <taxon>Salmoninae</taxon>
        <taxon>Salvelinus</taxon>
    </lineage>
</organism>
<feature type="transmembrane region" description="Helical" evidence="13">
    <location>
        <begin position="322"/>
        <end position="345"/>
    </location>
</feature>
<dbReference type="GO" id="GO:0001607">
    <property type="term" value="F:neuromedin U receptor activity"/>
    <property type="evidence" value="ECO:0007669"/>
    <property type="project" value="InterPro"/>
</dbReference>
<dbReference type="GeneID" id="120064698"/>